<dbReference type="GO" id="GO:0005576">
    <property type="term" value="C:extracellular region"/>
    <property type="evidence" value="ECO:0007669"/>
    <property type="project" value="TreeGrafter"/>
</dbReference>
<name>A0A086TIY7_9FUNG</name>
<dbReference type="PANTHER" id="PTHR38123:SF6">
    <property type="entry name" value="CELL WALL SERINE-THREONINE-RICH GALACTOMANNOPROTEIN MP1 (AFU_ORTHOLOGUE AFUA_4G03240)"/>
    <property type="match status" value="1"/>
</dbReference>
<gene>
    <name evidence="2" type="ORF">MVEG_12248</name>
</gene>
<dbReference type="EMBL" id="KN042435">
    <property type="protein sequence ID" value="KFH61914.1"/>
    <property type="molecule type" value="Genomic_DNA"/>
</dbReference>
<protein>
    <recommendedName>
        <fullName evidence="4">Hydrophobic surface binding protein</fullName>
    </recommendedName>
</protein>
<dbReference type="Gene3D" id="1.20.1280.140">
    <property type="match status" value="1"/>
</dbReference>
<dbReference type="AlphaFoldDB" id="A0A086TIY7"/>
<reference evidence="2 3" key="1">
    <citation type="submission" date="2011-02" db="EMBL/GenBank/DDBJ databases">
        <title>The Genome Sequence of Mortierella verticillata NRRL 6337.</title>
        <authorList>
            <consortium name="The Broad Institute Genome Sequencing Platform"/>
            <person name="Russ C."/>
            <person name="Cuomo C."/>
            <person name="Burger G."/>
            <person name="Gray M.W."/>
            <person name="Holland P.W.H."/>
            <person name="King N."/>
            <person name="Lang F.B.F."/>
            <person name="Roger A.J."/>
            <person name="Ruiz-Trillo I."/>
            <person name="Young S.K."/>
            <person name="Zeng Q."/>
            <person name="Gargeya S."/>
            <person name="Alvarado L."/>
            <person name="Berlin A."/>
            <person name="Chapman S.B."/>
            <person name="Chen Z."/>
            <person name="Freedman E."/>
            <person name="Gellesch M."/>
            <person name="Goldberg J."/>
            <person name="Griggs A."/>
            <person name="Gujja S."/>
            <person name="Heilman E."/>
            <person name="Heiman D."/>
            <person name="Howarth C."/>
            <person name="Mehta T."/>
            <person name="Neiman D."/>
            <person name="Pearson M."/>
            <person name="Roberts A."/>
            <person name="Saif S."/>
            <person name="Shea T."/>
            <person name="Shenoy N."/>
            <person name="Sisk P."/>
            <person name="Stolte C."/>
            <person name="Sykes S."/>
            <person name="White J."/>
            <person name="Yandava C."/>
            <person name="Haas B."/>
            <person name="Nusbaum C."/>
            <person name="Birren B."/>
        </authorList>
    </citation>
    <scope>NUCLEOTIDE SEQUENCE [LARGE SCALE GENOMIC DNA]</scope>
    <source>
        <strain evidence="2 3">NRRL 6337</strain>
    </source>
</reference>
<accession>A0A086TIY7</accession>
<evidence type="ECO:0000256" key="1">
    <source>
        <dbReference type="SAM" id="SignalP"/>
    </source>
</evidence>
<dbReference type="Proteomes" id="UP000243308">
    <property type="component" value="Unassembled WGS sequence"/>
</dbReference>
<proteinExistence type="predicted"/>
<dbReference type="InterPro" id="IPR021054">
    <property type="entry name" value="Cell_wall_mannoprotein_1"/>
</dbReference>
<sequence length="179" mass="19151">MKFATIITILAAISGAYSMVIKRDTPVKKVIIDLTAALGELDATANDFDGNIQPVVDAADHVISLIGSGQSTAEGAASIEFFDAVALLEPVKELDDHAKTFFNDVKDRVDDVRKAKQCGVIREKLGIVNTTGQKLVDTILNKVTSAQAQAQAKPYVDDIKSLLDKSQDLFVEGNCVNAS</sequence>
<dbReference type="Pfam" id="PF12296">
    <property type="entry name" value="HsbA"/>
    <property type="match status" value="1"/>
</dbReference>
<organism evidence="2 3">
    <name type="scientific">Podila verticillata NRRL 6337</name>
    <dbReference type="NCBI Taxonomy" id="1069443"/>
    <lineage>
        <taxon>Eukaryota</taxon>
        <taxon>Fungi</taxon>
        <taxon>Fungi incertae sedis</taxon>
        <taxon>Mucoromycota</taxon>
        <taxon>Mortierellomycotina</taxon>
        <taxon>Mortierellomycetes</taxon>
        <taxon>Mortierellales</taxon>
        <taxon>Mortierellaceae</taxon>
        <taxon>Podila</taxon>
    </lineage>
</organism>
<dbReference type="PANTHER" id="PTHR38123">
    <property type="entry name" value="CELL WALL SERINE-THREONINE-RICH GALACTOMANNOPROTEIN MP1 (AFU_ORTHOLOGUE AFUA_4G03240)"/>
    <property type="match status" value="1"/>
</dbReference>
<evidence type="ECO:0008006" key="4">
    <source>
        <dbReference type="Google" id="ProtNLM"/>
    </source>
</evidence>
<evidence type="ECO:0000313" key="3">
    <source>
        <dbReference type="Proteomes" id="UP000243308"/>
    </source>
</evidence>
<evidence type="ECO:0000313" key="2">
    <source>
        <dbReference type="EMBL" id="KFH61914.1"/>
    </source>
</evidence>
<dbReference type="OrthoDB" id="2422134at2759"/>
<keyword evidence="1" id="KW-0732">Signal</keyword>
<keyword evidence="3" id="KW-1185">Reference proteome</keyword>
<feature type="chain" id="PRO_5001815745" description="Hydrophobic surface binding protein" evidence="1">
    <location>
        <begin position="19"/>
        <end position="179"/>
    </location>
</feature>
<feature type="signal peptide" evidence="1">
    <location>
        <begin position="1"/>
        <end position="18"/>
    </location>
</feature>